<proteinExistence type="predicted"/>
<evidence type="ECO:0000313" key="2">
    <source>
        <dbReference type="Proteomes" id="UP001156882"/>
    </source>
</evidence>
<dbReference type="Proteomes" id="UP001156882">
    <property type="component" value="Unassembled WGS sequence"/>
</dbReference>
<protein>
    <recommendedName>
        <fullName evidence="3">LysR substrate-binding domain-containing protein</fullName>
    </recommendedName>
</protein>
<comment type="caution">
    <text evidence="1">The sequence shown here is derived from an EMBL/GenBank/DDBJ whole genome shotgun (WGS) entry which is preliminary data.</text>
</comment>
<evidence type="ECO:0008006" key="3">
    <source>
        <dbReference type="Google" id="ProtNLM"/>
    </source>
</evidence>
<name>A0ABQ6CFA5_9HYPH</name>
<organism evidence="1 2">
    <name type="scientific">Labrys miyagiensis</name>
    <dbReference type="NCBI Taxonomy" id="346912"/>
    <lineage>
        <taxon>Bacteria</taxon>
        <taxon>Pseudomonadati</taxon>
        <taxon>Pseudomonadota</taxon>
        <taxon>Alphaproteobacteria</taxon>
        <taxon>Hyphomicrobiales</taxon>
        <taxon>Xanthobacteraceae</taxon>
        <taxon>Labrys</taxon>
    </lineage>
</organism>
<reference evidence="2" key="1">
    <citation type="journal article" date="2019" name="Int. J. Syst. Evol. Microbiol.">
        <title>The Global Catalogue of Microorganisms (GCM) 10K type strain sequencing project: providing services to taxonomists for standard genome sequencing and annotation.</title>
        <authorList>
            <consortium name="The Broad Institute Genomics Platform"/>
            <consortium name="The Broad Institute Genome Sequencing Center for Infectious Disease"/>
            <person name="Wu L."/>
            <person name="Ma J."/>
        </authorList>
    </citation>
    <scope>NUCLEOTIDE SEQUENCE [LARGE SCALE GENOMIC DNA]</scope>
    <source>
        <strain evidence="2">NBRC 101365</strain>
    </source>
</reference>
<accession>A0ABQ6CFA5</accession>
<dbReference type="EMBL" id="BSPC01000015">
    <property type="protein sequence ID" value="GLS18924.1"/>
    <property type="molecule type" value="Genomic_DNA"/>
</dbReference>
<gene>
    <name evidence="1" type="ORF">GCM10007874_19410</name>
</gene>
<evidence type="ECO:0000313" key="1">
    <source>
        <dbReference type="EMBL" id="GLS18924.1"/>
    </source>
</evidence>
<sequence>MFQRKGSFSHNLSAVEAQGLAVTVVKSSFQPARLQVLSGEHGLPSLPAAEIRLHRTPSLSRAGTLLADHLSEAMQALPPVLSAR</sequence>
<dbReference type="Gene3D" id="3.40.190.10">
    <property type="entry name" value="Periplasmic binding protein-like II"/>
    <property type="match status" value="1"/>
</dbReference>
<keyword evidence="2" id="KW-1185">Reference proteome</keyword>